<dbReference type="AlphaFoldDB" id="A0A1L9U0W3"/>
<name>A0A1L9U0W3_9EURO</name>
<keyword evidence="2" id="KW-0862">Zinc</keyword>
<keyword evidence="3" id="KW-0805">Transcription regulation</keyword>
<sequence>MSDPTKTGNGDVSAVQNTPRRARLACKACNTRRVKCDAGSGQPCWHCRIRNTPCELIESKRGKYVRKKKQLGRDQRSQEPKSPSQDHDTSHSSTSILNPRNDSGTKHYQPDDASYSGSQRPSDPTADACLTYTIEVDYTQRSGSTERLKVHYPIPAPVADRSTFHHGPGAELVSLEDALTMPPRHIADGLIRAFFELVHPAYPVFDRKRFTTLYRQGKASPLVLQTIFLVGFTVGPGSLIQESGYSSRTVARKTHYLRAKLLYDIDYDTDSLNVAASLLIIGFWWFGPEDQKEHCYWVACASHVAQSLGMHRSASQSGMSQAERSLRKRIWWSIYTRDRHVAAAFGQPCRIRDEDCDVEALVEEDFQFDSDCDHSLVPPQQNFHLSYVMEMSKLAVILGDILVGEFSPRRPALDKYETGNLAHRLAEWESHLPDTLRRAAPDGSRSLGAWFWATMLYIPYHNYHVLLFRPRAIENLSPAETERDIRARTAADSITRLAEDLLATCTIRSAQVHLLPALFGALSVHTIVICRKDPIRRKLAENKSRQCLLALSELSTSWPVRIWFARAFVNLMRRLTGRGGSIINVSSSIMRNHSNPALERIDHEATIDESSHGFTANPILPNFPGMSEPGAYAGDLNDSHNAHHYAPQMSDQLMYDSFLAGYLDNTFDPDLLLYNTLEPMLPLSFENLADTERSDFPDS</sequence>
<evidence type="ECO:0000256" key="1">
    <source>
        <dbReference type="ARBA" id="ARBA00022723"/>
    </source>
</evidence>
<gene>
    <name evidence="9" type="ORF">ASPSYDRAFT_54627</name>
</gene>
<dbReference type="Pfam" id="PF04082">
    <property type="entry name" value="Fungal_trans"/>
    <property type="match status" value="1"/>
</dbReference>
<dbReference type="Proteomes" id="UP000184356">
    <property type="component" value="Unassembled WGS sequence"/>
</dbReference>
<evidence type="ECO:0000256" key="6">
    <source>
        <dbReference type="ARBA" id="ARBA00023242"/>
    </source>
</evidence>
<dbReference type="GeneID" id="63764954"/>
<dbReference type="VEuPathDB" id="FungiDB:ASPSYDRAFT_54627"/>
<dbReference type="GO" id="GO:0008270">
    <property type="term" value="F:zinc ion binding"/>
    <property type="evidence" value="ECO:0007669"/>
    <property type="project" value="InterPro"/>
</dbReference>
<evidence type="ECO:0000256" key="2">
    <source>
        <dbReference type="ARBA" id="ARBA00022833"/>
    </source>
</evidence>
<feature type="compositionally biased region" description="Basic and acidic residues" evidence="7">
    <location>
        <begin position="71"/>
        <end position="90"/>
    </location>
</feature>
<dbReference type="Gene3D" id="4.10.240.10">
    <property type="entry name" value="Zn(2)-C6 fungal-type DNA-binding domain"/>
    <property type="match status" value="1"/>
</dbReference>
<evidence type="ECO:0000313" key="10">
    <source>
        <dbReference type="Proteomes" id="UP000184356"/>
    </source>
</evidence>
<evidence type="ECO:0000256" key="7">
    <source>
        <dbReference type="SAM" id="MobiDB-lite"/>
    </source>
</evidence>
<dbReference type="PANTHER" id="PTHR47171:SF1">
    <property type="entry name" value="ZN(II)2CYS6 TRANSCRIPTION FACTOR (EUROFUNG)"/>
    <property type="match status" value="1"/>
</dbReference>
<keyword evidence="1" id="KW-0479">Metal-binding</keyword>
<dbReference type="SMART" id="SM00066">
    <property type="entry name" value="GAL4"/>
    <property type="match status" value="1"/>
</dbReference>
<organism evidence="9 10">
    <name type="scientific">Aspergillus sydowii CBS 593.65</name>
    <dbReference type="NCBI Taxonomy" id="1036612"/>
    <lineage>
        <taxon>Eukaryota</taxon>
        <taxon>Fungi</taxon>
        <taxon>Dikarya</taxon>
        <taxon>Ascomycota</taxon>
        <taxon>Pezizomycotina</taxon>
        <taxon>Eurotiomycetes</taxon>
        <taxon>Eurotiomycetidae</taxon>
        <taxon>Eurotiales</taxon>
        <taxon>Aspergillaceae</taxon>
        <taxon>Aspergillus</taxon>
        <taxon>Aspergillus subgen. Nidulantes</taxon>
    </lineage>
</organism>
<reference evidence="10" key="1">
    <citation type="journal article" date="2017" name="Genome Biol.">
        <title>Comparative genomics reveals high biological diversity and specific adaptations in the industrially and medically important fungal genus Aspergillus.</title>
        <authorList>
            <person name="de Vries R.P."/>
            <person name="Riley R."/>
            <person name="Wiebenga A."/>
            <person name="Aguilar-Osorio G."/>
            <person name="Amillis S."/>
            <person name="Uchima C.A."/>
            <person name="Anderluh G."/>
            <person name="Asadollahi M."/>
            <person name="Askin M."/>
            <person name="Barry K."/>
            <person name="Battaglia E."/>
            <person name="Bayram O."/>
            <person name="Benocci T."/>
            <person name="Braus-Stromeyer S.A."/>
            <person name="Caldana C."/>
            <person name="Canovas D."/>
            <person name="Cerqueira G.C."/>
            <person name="Chen F."/>
            <person name="Chen W."/>
            <person name="Choi C."/>
            <person name="Clum A."/>
            <person name="Dos Santos R.A."/>
            <person name="Damasio A.R."/>
            <person name="Diallinas G."/>
            <person name="Emri T."/>
            <person name="Fekete E."/>
            <person name="Flipphi M."/>
            <person name="Freyberg S."/>
            <person name="Gallo A."/>
            <person name="Gournas C."/>
            <person name="Habgood R."/>
            <person name="Hainaut M."/>
            <person name="Harispe M.L."/>
            <person name="Henrissat B."/>
            <person name="Hilden K.S."/>
            <person name="Hope R."/>
            <person name="Hossain A."/>
            <person name="Karabika E."/>
            <person name="Karaffa L."/>
            <person name="Karanyi Z."/>
            <person name="Krasevec N."/>
            <person name="Kuo A."/>
            <person name="Kusch H."/>
            <person name="LaButti K."/>
            <person name="Lagendijk E.L."/>
            <person name="Lapidus A."/>
            <person name="Levasseur A."/>
            <person name="Lindquist E."/>
            <person name="Lipzen A."/>
            <person name="Logrieco A.F."/>
            <person name="MacCabe A."/>
            <person name="Maekelae M.R."/>
            <person name="Malavazi I."/>
            <person name="Melin P."/>
            <person name="Meyer V."/>
            <person name="Mielnichuk N."/>
            <person name="Miskei M."/>
            <person name="Molnar A.P."/>
            <person name="Mule G."/>
            <person name="Ngan C.Y."/>
            <person name="Orejas M."/>
            <person name="Orosz E."/>
            <person name="Ouedraogo J.P."/>
            <person name="Overkamp K.M."/>
            <person name="Park H.-S."/>
            <person name="Perrone G."/>
            <person name="Piumi F."/>
            <person name="Punt P.J."/>
            <person name="Ram A.F."/>
            <person name="Ramon A."/>
            <person name="Rauscher S."/>
            <person name="Record E."/>
            <person name="Riano-Pachon D.M."/>
            <person name="Robert V."/>
            <person name="Roehrig J."/>
            <person name="Ruller R."/>
            <person name="Salamov A."/>
            <person name="Salih N.S."/>
            <person name="Samson R.A."/>
            <person name="Sandor E."/>
            <person name="Sanguinetti M."/>
            <person name="Schuetze T."/>
            <person name="Sepcic K."/>
            <person name="Shelest E."/>
            <person name="Sherlock G."/>
            <person name="Sophianopoulou V."/>
            <person name="Squina F.M."/>
            <person name="Sun H."/>
            <person name="Susca A."/>
            <person name="Todd R.B."/>
            <person name="Tsang A."/>
            <person name="Unkles S.E."/>
            <person name="van de Wiele N."/>
            <person name="van Rossen-Uffink D."/>
            <person name="Oliveira J.V."/>
            <person name="Vesth T.C."/>
            <person name="Visser J."/>
            <person name="Yu J.-H."/>
            <person name="Zhou M."/>
            <person name="Andersen M.R."/>
            <person name="Archer D.B."/>
            <person name="Baker S.E."/>
            <person name="Benoit I."/>
            <person name="Brakhage A.A."/>
            <person name="Braus G.H."/>
            <person name="Fischer R."/>
            <person name="Frisvad J.C."/>
            <person name="Goldman G.H."/>
            <person name="Houbraken J."/>
            <person name="Oakley B."/>
            <person name="Pocsi I."/>
            <person name="Scazzocchio C."/>
            <person name="Seiboth B."/>
            <person name="vanKuyk P.A."/>
            <person name="Wortman J."/>
            <person name="Dyer P.S."/>
            <person name="Grigoriev I.V."/>
        </authorList>
    </citation>
    <scope>NUCLEOTIDE SEQUENCE [LARGE SCALE GENOMIC DNA]</scope>
    <source>
        <strain evidence="10">CBS 593.65</strain>
    </source>
</reference>
<accession>A0A1L9U0W3</accession>
<evidence type="ECO:0000256" key="5">
    <source>
        <dbReference type="ARBA" id="ARBA00023163"/>
    </source>
</evidence>
<dbReference type="SMART" id="SM00906">
    <property type="entry name" value="Fungal_trans"/>
    <property type="match status" value="1"/>
</dbReference>
<evidence type="ECO:0000256" key="3">
    <source>
        <dbReference type="ARBA" id="ARBA00023015"/>
    </source>
</evidence>
<dbReference type="RefSeq" id="XP_040709142.1">
    <property type="nucleotide sequence ID" value="XM_040848881.1"/>
</dbReference>
<dbReference type="GO" id="GO:0003677">
    <property type="term" value="F:DNA binding"/>
    <property type="evidence" value="ECO:0007669"/>
    <property type="project" value="UniProtKB-KW"/>
</dbReference>
<evidence type="ECO:0000313" key="9">
    <source>
        <dbReference type="EMBL" id="OJJ65336.1"/>
    </source>
</evidence>
<dbReference type="InterPro" id="IPR007219">
    <property type="entry name" value="XnlR_reg_dom"/>
</dbReference>
<dbReference type="InterPro" id="IPR036864">
    <property type="entry name" value="Zn2-C6_fun-type_DNA-bd_sf"/>
</dbReference>
<keyword evidence="10" id="KW-1185">Reference proteome</keyword>
<dbReference type="InterPro" id="IPR001138">
    <property type="entry name" value="Zn2Cys6_DnaBD"/>
</dbReference>
<evidence type="ECO:0000259" key="8">
    <source>
        <dbReference type="PROSITE" id="PS50048"/>
    </source>
</evidence>
<dbReference type="OrthoDB" id="5121955at2759"/>
<feature type="region of interest" description="Disordered" evidence="7">
    <location>
        <begin position="65"/>
        <end position="126"/>
    </location>
</feature>
<dbReference type="GO" id="GO:0000981">
    <property type="term" value="F:DNA-binding transcription factor activity, RNA polymerase II-specific"/>
    <property type="evidence" value="ECO:0007669"/>
    <property type="project" value="InterPro"/>
</dbReference>
<feature type="domain" description="Zn(2)-C6 fungal-type" evidence="8">
    <location>
        <begin position="25"/>
        <end position="56"/>
    </location>
</feature>
<keyword evidence="4" id="KW-0238">DNA-binding</keyword>
<keyword evidence="6" id="KW-0539">Nucleus</keyword>
<evidence type="ECO:0000256" key="4">
    <source>
        <dbReference type="ARBA" id="ARBA00023125"/>
    </source>
</evidence>
<dbReference type="Pfam" id="PF00172">
    <property type="entry name" value="Zn_clus"/>
    <property type="match status" value="1"/>
</dbReference>
<protein>
    <recommendedName>
        <fullName evidence="8">Zn(2)-C6 fungal-type domain-containing protein</fullName>
    </recommendedName>
</protein>
<dbReference type="PROSITE" id="PS50048">
    <property type="entry name" value="ZN2_CY6_FUNGAL_2"/>
    <property type="match status" value="1"/>
</dbReference>
<dbReference type="CDD" id="cd12148">
    <property type="entry name" value="fungal_TF_MHR"/>
    <property type="match status" value="1"/>
</dbReference>
<dbReference type="EMBL" id="KV878582">
    <property type="protein sequence ID" value="OJJ65336.1"/>
    <property type="molecule type" value="Genomic_DNA"/>
</dbReference>
<proteinExistence type="predicted"/>
<dbReference type="PANTHER" id="PTHR47171">
    <property type="entry name" value="FARA-RELATED"/>
    <property type="match status" value="1"/>
</dbReference>
<dbReference type="STRING" id="1036612.A0A1L9U0W3"/>
<dbReference type="GO" id="GO:0006351">
    <property type="term" value="P:DNA-templated transcription"/>
    <property type="evidence" value="ECO:0007669"/>
    <property type="project" value="InterPro"/>
</dbReference>
<keyword evidence="5" id="KW-0804">Transcription</keyword>
<dbReference type="SUPFAM" id="SSF57701">
    <property type="entry name" value="Zn2/Cys6 DNA-binding domain"/>
    <property type="match status" value="1"/>
</dbReference>
<dbReference type="InterPro" id="IPR052073">
    <property type="entry name" value="Amide_Lactam_Regulators"/>
</dbReference>